<keyword evidence="1" id="KW-0472">Membrane</keyword>
<protein>
    <submittedName>
        <fullName evidence="2">Uncharacterized protein</fullName>
    </submittedName>
</protein>
<keyword evidence="1" id="KW-1133">Transmembrane helix</keyword>
<evidence type="ECO:0000313" key="2">
    <source>
        <dbReference type="EMBL" id="MDI1231397.1"/>
    </source>
</evidence>
<dbReference type="Proteomes" id="UP001160519">
    <property type="component" value="Unassembled WGS sequence"/>
</dbReference>
<accession>A0AA43TLR0</accession>
<name>A0AA43TLR0_9GAMM</name>
<organism evidence="2 3">
    <name type="scientific">Candidatus Methylobacter titanis</name>
    <dbReference type="NCBI Taxonomy" id="3053457"/>
    <lineage>
        <taxon>Bacteria</taxon>
        <taxon>Pseudomonadati</taxon>
        <taxon>Pseudomonadota</taxon>
        <taxon>Gammaproteobacteria</taxon>
        <taxon>Methylococcales</taxon>
        <taxon>Methylococcaceae</taxon>
        <taxon>Methylobacter</taxon>
    </lineage>
</organism>
<feature type="transmembrane region" description="Helical" evidence="1">
    <location>
        <begin position="25"/>
        <end position="43"/>
    </location>
</feature>
<dbReference type="AlphaFoldDB" id="A0AA43TLR0"/>
<evidence type="ECO:0000256" key="1">
    <source>
        <dbReference type="SAM" id="Phobius"/>
    </source>
</evidence>
<keyword evidence="1" id="KW-0812">Transmembrane</keyword>
<gene>
    <name evidence="2" type="ORF">PSU93_09635</name>
</gene>
<proteinExistence type="predicted"/>
<dbReference type="EMBL" id="JAQSDF010000028">
    <property type="protein sequence ID" value="MDI1231397.1"/>
    <property type="molecule type" value="Genomic_DNA"/>
</dbReference>
<evidence type="ECO:0000313" key="3">
    <source>
        <dbReference type="Proteomes" id="UP001160519"/>
    </source>
</evidence>
<comment type="caution">
    <text evidence="2">The sequence shown here is derived from an EMBL/GenBank/DDBJ whole genome shotgun (WGS) entry which is preliminary data.</text>
</comment>
<keyword evidence="3" id="KW-1185">Reference proteome</keyword>
<sequence>MDIPLCTETTTAKDRIIIKEAMAEPIIHIMIVMIVMIVMINTIPSPTGAVITRIVSNNAIEVMAAIIVTITSTVETMINDLPINAFV</sequence>
<reference evidence="2" key="1">
    <citation type="submission" date="2023-01" db="EMBL/GenBank/DDBJ databases">
        <title>Biogeochemical cycle of methane in antarctic sediments.</title>
        <authorList>
            <person name="Roldan D.M."/>
            <person name="Menes R.J."/>
        </authorList>
    </citation>
    <scope>NUCLEOTIDE SEQUENCE [LARGE SCALE GENOMIC DNA]</scope>
    <source>
        <strain evidence="2">K-2018 MAG008</strain>
    </source>
</reference>